<gene>
    <name evidence="1" type="ORF">V6N11_030166</name>
</gene>
<reference evidence="1 2" key="1">
    <citation type="journal article" date="2024" name="G3 (Bethesda)">
        <title>Genome assembly of Hibiscus sabdariffa L. provides insights into metabolisms of medicinal natural products.</title>
        <authorList>
            <person name="Kim T."/>
        </authorList>
    </citation>
    <scope>NUCLEOTIDE SEQUENCE [LARGE SCALE GENOMIC DNA]</scope>
    <source>
        <strain evidence="1">TK-2024</strain>
        <tissue evidence="1">Old leaves</tissue>
    </source>
</reference>
<proteinExistence type="predicted"/>
<evidence type="ECO:0000313" key="2">
    <source>
        <dbReference type="Proteomes" id="UP001396334"/>
    </source>
</evidence>
<protein>
    <submittedName>
        <fullName evidence="1">Uncharacterized protein</fullName>
    </submittedName>
</protein>
<keyword evidence="2" id="KW-1185">Reference proteome</keyword>
<accession>A0ABR2PK21</accession>
<comment type="caution">
    <text evidence="1">The sequence shown here is derived from an EMBL/GenBank/DDBJ whole genome shotgun (WGS) entry which is preliminary data.</text>
</comment>
<organism evidence="1 2">
    <name type="scientific">Hibiscus sabdariffa</name>
    <name type="common">roselle</name>
    <dbReference type="NCBI Taxonomy" id="183260"/>
    <lineage>
        <taxon>Eukaryota</taxon>
        <taxon>Viridiplantae</taxon>
        <taxon>Streptophyta</taxon>
        <taxon>Embryophyta</taxon>
        <taxon>Tracheophyta</taxon>
        <taxon>Spermatophyta</taxon>
        <taxon>Magnoliopsida</taxon>
        <taxon>eudicotyledons</taxon>
        <taxon>Gunneridae</taxon>
        <taxon>Pentapetalae</taxon>
        <taxon>rosids</taxon>
        <taxon>malvids</taxon>
        <taxon>Malvales</taxon>
        <taxon>Malvaceae</taxon>
        <taxon>Malvoideae</taxon>
        <taxon>Hibiscus</taxon>
    </lineage>
</organism>
<dbReference type="EMBL" id="JBBPBN010000057">
    <property type="protein sequence ID" value="KAK8988790.1"/>
    <property type="molecule type" value="Genomic_DNA"/>
</dbReference>
<sequence>MVKAHVWSPRLETGLVDGCRGGVWTPLVVPHSRPKPQALVGLKITTGSLCLVHHVVFVLETDQGRSKLKPDKLR</sequence>
<name>A0ABR2PK21_9ROSI</name>
<dbReference type="Proteomes" id="UP001396334">
    <property type="component" value="Unassembled WGS sequence"/>
</dbReference>
<evidence type="ECO:0000313" key="1">
    <source>
        <dbReference type="EMBL" id="KAK8988790.1"/>
    </source>
</evidence>